<dbReference type="Gene3D" id="3.30.420.210">
    <property type="entry name" value="SEP domain"/>
    <property type="match status" value="1"/>
</dbReference>
<feature type="compositionally biased region" description="Polar residues" evidence="1">
    <location>
        <begin position="80"/>
        <end position="92"/>
    </location>
</feature>
<dbReference type="SMART" id="SM00166">
    <property type="entry name" value="UBX"/>
    <property type="match status" value="1"/>
</dbReference>
<comment type="caution">
    <text evidence="4">The sequence shown here is derived from an EMBL/GenBank/DDBJ whole genome shotgun (WGS) entry which is preliminary data.</text>
</comment>
<dbReference type="EMBL" id="JAFCIX010000073">
    <property type="protein sequence ID" value="KAH6599256.1"/>
    <property type="molecule type" value="Genomic_DNA"/>
</dbReference>
<dbReference type="Pfam" id="PF08059">
    <property type="entry name" value="SEP"/>
    <property type="match status" value="1"/>
</dbReference>
<evidence type="ECO:0000259" key="3">
    <source>
        <dbReference type="PROSITE" id="PS51399"/>
    </source>
</evidence>
<dbReference type="SUPFAM" id="SSF54236">
    <property type="entry name" value="Ubiquitin-like"/>
    <property type="match status" value="1"/>
</dbReference>
<evidence type="ECO:0008006" key="6">
    <source>
        <dbReference type="Google" id="ProtNLM"/>
    </source>
</evidence>
<dbReference type="PROSITE" id="PS50033">
    <property type="entry name" value="UBX"/>
    <property type="match status" value="1"/>
</dbReference>
<evidence type="ECO:0000313" key="4">
    <source>
        <dbReference type="EMBL" id="KAH6599256.1"/>
    </source>
</evidence>
<reference evidence="4 5" key="1">
    <citation type="submission" date="2021-02" db="EMBL/GenBank/DDBJ databases">
        <title>Variation within the Batrachochytrium salamandrivorans European outbreak.</title>
        <authorList>
            <person name="Kelly M."/>
            <person name="Pasmans F."/>
            <person name="Shea T.P."/>
            <person name="Munoz J.F."/>
            <person name="Carranza S."/>
            <person name="Cuomo C.A."/>
            <person name="Martel A."/>
        </authorList>
    </citation>
    <scope>NUCLEOTIDE SEQUENCE [LARGE SCALE GENOMIC DNA]</scope>
    <source>
        <strain evidence="4 5">AMFP18/2</strain>
    </source>
</reference>
<dbReference type="Proteomes" id="UP001648503">
    <property type="component" value="Unassembled WGS sequence"/>
</dbReference>
<organism evidence="4 5">
    <name type="scientific">Batrachochytrium salamandrivorans</name>
    <dbReference type="NCBI Taxonomy" id="1357716"/>
    <lineage>
        <taxon>Eukaryota</taxon>
        <taxon>Fungi</taxon>
        <taxon>Fungi incertae sedis</taxon>
        <taxon>Chytridiomycota</taxon>
        <taxon>Chytridiomycota incertae sedis</taxon>
        <taxon>Chytridiomycetes</taxon>
        <taxon>Rhizophydiales</taxon>
        <taxon>Rhizophydiales incertae sedis</taxon>
        <taxon>Batrachochytrium</taxon>
    </lineage>
</organism>
<dbReference type="InterPro" id="IPR009060">
    <property type="entry name" value="UBA-like_sf"/>
</dbReference>
<dbReference type="InterPro" id="IPR029071">
    <property type="entry name" value="Ubiquitin-like_domsf"/>
</dbReference>
<evidence type="ECO:0000259" key="2">
    <source>
        <dbReference type="PROSITE" id="PS50033"/>
    </source>
</evidence>
<gene>
    <name evidence="4" type="ORF">BASA50_003142</name>
</gene>
<dbReference type="PANTHER" id="PTHR23333">
    <property type="entry name" value="UBX DOMAIN CONTAINING PROTEIN"/>
    <property type="match status" value="1"/>
</dbReference>
<dbReference type="CDD" id="cd14348">
    <property type="entry name" value="UBA_p47"/>
    <property type="match status" value="1"/>
</dbReference>
<dbReference type="CDD" id="cd01770">
    <property type="entry name" value="UBX_UBXN2"/>
    <property type="match status" value="1"/>
</dbReference>
<feature type="region of interest" description="Disordered" evidence="1">
    <location>
        <begin position="148"/>
        <end position="205"/>
    </location>
</feature>
<accession>A0ABQ8FJA1</accession>
<dbReference type="InterPro" id="IPR001012">
    <property type="entry name" value="UBX_dom"/>
</dbReference>
<feature type="compositionally biased region" description="Polar residues" evidence="1">
    <location>
        <begin position="182"/>
        <end position="203"/>
    </location>
</feature>
<feature type="region of interest" description="Disordered" evidence="1">
    <location>
        <begin position="47"/>
        <end position="135"/>
    </location>
</feature>
<feature type="domain" description="SEP" evidence="3">
    <location>
        <begin position="203"/>
        <end position="268"/>
    </location>
</feature>
<dbReference type="Gene3D" id="1.10.8.10">
    <property type="entry name" value="DNA helicase RuvA subunit, C-terminal domain"/>
    <property type="match status" value="1"/>
</dbReference>
<feature type="compositionally biased region" description="Low complexity" evidence="1">
    <location>
        <begin position="62"/>
        <end position="72"/>
    </location>
</feature>
<dbReference type="Pfam" id="PF00789">
    <property type="entry name" value="UBX"/>
    <property type="match status" value="1"/>
</dbReference>
<dbReference type="PANTHER" id="PTHR23333:SF20">
    <property type="entry name" value="NSFL1 COFACTOR P47"/>
    <property type="match status" value="1"/>
</dbReference>
<dbReference type="SUPFAM" id="SSF102848">
    <property type="entry name" value="NSFL1 (p97 ATPase) cofactor p47, SEP domain"/>
    <property type="match status" value="1"/>
</dbReference>
<dbReference type="InterPro" id="IPR036241">
    <property type="entry name" value="NSFL1C_SEP_dom_sf"/>
</dbReference>
<protein>
    <recommendedName>
        <fullName evidence="6">SEP domain-containing protein</fullName>
    </recommendedName>
</protein>
<dbReference type="PROSITE" id="PS51399">
    <property type="entry name" value="SEP"/>
    <property type="match status" value="1"/>
</dbReference>
<sequence length="396" mass="42046">MADDMTHDEILAQFGAVTGLENDQARPFLESSDWNLQTALGIFFEGNNEDSDESLVSQPPIASSSNAATSAATRDHAATPSAQQRPGSSRIKTFQELLASGGDDNDAEKDEGEDYYAGGEKSGVMMKGGPKEKKGGAFDLVKDILSKAAKSGSPPEDSEPEKKAPSFFSGAGYRLGSEDEPTSGSSQPIVQDSSSPESSNTETVSRHLTFWRNGFSIDDGPLLEYDDPSNQEFLKAINSGRAPTSLLNVAYGQPVEVKVAHRMQQDYQAPPKQPLASFSGAGNRLGCVVPGDSVASSSSGGTLAQLPIPGPIVTVDPSQPSTSIQIRLGDGTRMVSKFNHTHTIQDVCSFVRASRPDGNSRAFVLQTTIPVRELTDLSMSIKDAGLLNAVVVQKFT</sequence>
<keyword evidence="5" id="KW-1185">Reference proteome</keyword>
<dbReference type="SMART" id="SM00553">
    <property type="entry name" value="SEP"/>
    <property type="match status" value="1"/>
</dbReference>
<dbReference type="Gene3D" id="3.10.20.90">
    <property type="entry name" value="Phosphatidylinositol 3-kinase Catalytic Subunit, Chain A, domain 1"/>
    <property type="match status" value="1"/>
</dbReference>
<evidence type="ECO:0000313" key="5">
    <source>
        <dbReference type="Proteomes" id="UP001648503"/>
    </source>
</evidence>
<dbReference type="Pfam" id="PF14555">
    <property type="entry name" value="UBA_4"/>
    <property type="match status" value="1"/>
</dbReference>
<feature type="domain" description="UBX" evidence="2">
    <location>
        <begin position="317"/>
        <end position="394"/>
    </location>
</feature>
<dbReference type="SUPFAM" id="SSF46934">
    <property type="entry name" value="UBA-like"/>
    <property type="match status" value="1"/>
</dbReference>
<proteinExistence type="predicted"/>
<evidence type="ECO:0000256" key="1">
    <source>
        <dbReference type="SAM" id="MobiDB-lite"/>
    </source>
</evidence>
<name>A0ABQ8FJA1_9FUNG</name>
<dbReference type="InterPro" id="IPR012989">
    <property type="entry name" value="SEP_domain"/>
</dbReference>
<feature type="compositionally biased region" description="Acidic residues" evidence="1">
    <location>
        <begin position="103"/>
        <end position="114"/>
    </location>
</feature>